<dbReference type="HOGENOM" id="CLU_799035_0_0_11"/>
<accession>D3PU34</accession>
<dbReference type="PROSITE" id="PS51257">
    <property type="entry name" value="PROKAR_LIPOPROTEIN"/>
    <property type="match status" value="1"/>
</dbReference>
<dbReference type="KEGG" id="sna:Snas_1271"/>
<evidence type="ECO:0000313" key="1">
    <source>
        <dbReference type="EMBL" id="ADD40980.1"/>
    </source>
</evidence>
<dbReference type="AlphaFoldDB" id="D3PU34"/>
<name>D3PU34_STANL</name>
<dbReference type="Proteomes" id="UP000000844">
    <property type="component" value="Chromosome"/>
</dbReference>
<gene>
    <name evidence="1" type="ordered locus">Snas_1271</name>
</gene>
<dbReference type="RefSeq" id="WP_013016551.1">
    <property type="nucleotide sequence ID" value="NC_013947.1"/>
</dbReference>
<evidence type="ECO:0000313" key="2">
    <source>
        <dbReference type="Proteomes" id="UP000000844"/>
    </source>
</evidence>
<protein>
    <submittedName>
        <fullName evidence="1">Uncharacterized protein</fullName>
    </submittedName>
</protein>
<keyword evidence="2" id="KW-1185">Reference proteome</keyword>
<sequence length="347" mass="37252">MAKRLWATITAVVVLAAGGVLSLTGCGAGGGEPRIDLNLPTFDDPENGAQWKPKVRNDSGDTLTDVEFTATIEVAGDDEPPVALPDRLAGVEDMCMDTPDSEPSADCLSSKKELERDACEVPHRDERVESGLSMSCDNDLKPGVNSYDAMFVIADIRLPMEHEKLRDHPDVTIHAELSVGGKVVDTAEDELSIEVPAEYERVTLDGLPRDMSIDDPASKTHDWSVTVANDTGEDITGAGIDLEMVSNIDLFEIDPADGDCENVSSSIKEAVGCADVDIPAGESVTVKLRLNVADGAAERYEERCYPDRPSLEECRDEVSGADLRIAVKTGSELFAESGAVCRVRVDD</sequence>
<dbReference type="STRING" id="446470.Snas_1271"/>
<organism evidence="1 2">
    <name type="scientific">Stackebrandtia nassauensis (strain DSM 44728 / CIP 108903 / NRRL B-16338 / NBRC 102104 / LLR-40K-21)</name>
    <dbReference type="NCBI Taxonomy" id="446470"/>
    <lineage>
        <taxon>Bacteria</taxon>
        <taxon>Bacillati</taxon>
        <taxon>Actinomycetota</taxon>
        <taxon>Actinomycetes</taxon>
        <taxon>Glycomycetales</taxon>
        <taxon>Glycomycetaceae</taxon>
        <taxon>Stackebrandtia</taxon>
    </lineage>
</organism>
<proteinExistence type="predicted"/>
<reference evidence="1 2" key="1">
    <citation type="journal article" date="2009" name="Stand. Genomic Sci.">
        <title>Complete genome sequence of Stackebrandtia nassauensis type strain (LLR-40K-21).</title>
        <authorList>
            <person name="Munk C."/>
            <person name="Lapidus A."/>
            <person name="Copeland A."/>
            <person name="Jando M."/>
            <person name="Mayilraj S."/>
            <person name="Glavina Del Rio T."/>
            <person name="Nolan M."/>
            <person name="Chen F."/>
            <person name="Lucas S."/>
            <person name="Tice H."/>
            <person name="Cheng J.F."/>
            <person name="Han C."/>
            <person name="Detter J.C."/>
            <person name="Bruce D."/>
            <person name="Goodwin L."/>
            <person name="Chain P."/>
            <person name="Pitluck S."/>
            <person name="Goker M."/>
            <person name="Ovchinikova G."/>
            <person name="Pati A."/>
            <person name="Ivanova N."/>
            <person name="Mavromatis K."/>
            <person name="Chen A."/>
            <person name="Palaniappan K."/>
            <person name="Land M."/>
            <person name="Hauser L."/>
            <person name="Chang Y.J."/>
            <person name="Jeffries C.D."/>
            <person name="Bristow J."/>
            <person name="Eisen J.A."/>
            <person name="Markowitz V."/>
            <person name="Hugenholtz P."/>
            <person name="Kyrpides N.C."/>
            <person name="Klenk H.P."/>
        </authorList>
    </citation>
    <scope>NUCLEOTIDE SEQUENCE [LARGE SCALE GENOMIC DNA]</scope>
    <source>
        <strain evidence="2">DSM 44728 / CIP 108903 / NRRL B-16338 / NBRC 102104 / LLR-40K-21</strain>
    </source>
</reference>
<dbReference type="EMBL" id="CP001778">
    <property type="protein sequence ID" value="ADD40980.1"/>
    <property type="molecule type" value="Genomic_DNA"/>
</dbReference>